<dbReference type="GeneID" id="30192570"/>
<gene>
    <name evidence="2" type="ORF">L198_03357</name>
</gene>
<feature type="region of interest" description="Disordered" evidence="1">
    <location>
        <begin position="528"/>
        <end position="548"/>
    </location>
</feature>
<name>A0A1E3JF57_9TREE</name>
<accession>A0A1E3JF57</accession>
<evidence type="ECO:0000313" key="2">
    <source>
        <dbReference type="EMBL" id="ODN99513.1"/>
    </source>
</evidence>
<protein>
    <submittedName>
        <fullName evidence="2">Uncharacterized protein</fullName>
    </submittedName>
</protein>
<sequence length="548" mass="58593">MGFFSLRKRSDPSTIPTPGSALSLYDHSSRSAFPLPSALEIITLRVAVDPAPTNQGAKSIFYVTVGLEESVAALRREIARSVGHSSMSLFKVAIPTQAHRQAQAYTAEYGKAVDLLANFPAFNLDDPQQLELSLPPQHRGLTPTFAGSPRDLKIRHWFPNHIAGDVVNVVARPLRGVPVNMKPLTLRVFLASPPSKCRPATMPETRQPPLVVDVDPYITVNELKMELLTASGNDSQLWKNVTLWQIAMTESEMTVIDELGRLMNGKMPWPYPPGALEPIALSDNSLPISLFFPKSAPNGDMLNLSMWFSGPISTPSLGAIPPFRYPVPLSLPGTPSRSISPGGYHSPHRSGLSPLPVQMDRAQSASPTLGTPVAELFSIPPKSKNQTATRGSRRPSTAPTVLASDFGASFSKDSVLHSGGVSELCPPSLSTSPSLSPRSIPSGIKTSLKLSAKGARKGLGIVIPSAYPLSKQLSGSDRDSFSSSEDETGITSLPSLNFSQHSLETPREFAVKTPVEIFSMKMGMVDVLPGLASPQGKQGPVSSAGRSA</sequence>
<evidence type="ECO:0000256" key="1">
    <source>
        <dbReference type="SAM" id="MobiDB-lite"/>
    </source>
</evidence>
<dbReference type="AlphaFoldDB" id="A0A1E3JF57"/>
<feature type="region of interest" description="Disordered" evidence="1">
    <location>
        <begin position="472"/>
        <end position="495"/>
    </location>
</feature>
<organism evidence="2 3">
    <name type="scientific">Cryptococcus wingfieldii CBS 7118</name>
    <dbReference type="NCBI Taxonomy" id="1295528"/>
    <lineage>
        <taxon>Eukaryota</taxon>
        <taxon>Fungi</taxon>
        <taxon>Dikarya</taxon>
        <taxon>Basidiomycota</taxon>
        <taxon>Agaricomycotina</taxon>
        <taxon>Tremellomycetes</taxon>
        <taxon>Tremellales</taxon>
        <taxon>Cryptococcaceae</taxon>
        <taxon>Cryptococcus</taxon>
    </lineage>
</organism>
<feature type="region of interest" description="Disordered" evidence="1">
    <location>
        <begin position="334"/>
        <end position="400"/>
    </location>
</feature>
<dbReference type="EMBL" id="AWGH01000008">
    <property type="protein sequence ID" value="ODN99513.1"/>
    <property type="molecule type" value="Genomic_DNA"/>
</dbReference>
<feature type="compositionally biased region" description="Polar residues" evidence="1">
    <location>
        <begin position="383"/>
        <end position="399"/>
    </location>
</feature>
<dbReference type="Proteomes" id="UP000094819">
    <property type="component" value="Unassembled WGS sequence"/>
</dbReference>
<dbReference type="OrthoDB" id="2585427at2759"/>
<dbReference type="RefSeq" id="XP_019032590.1">
    <property type="nucleotide sequence ID" value="XM_019175487.1"/>
</dbReference>
<comment type="caution">
    <text evidence="2">The sequence shown here is derived from an EMBL/GenBank/DDBJ whole genome shotgun (WGS) entry which is preliminary data.</text>
</comment>
<evidence type="ECO:0000313" key="3">
    <source>
        <dbReference type="Proteomes" id="UP000094819"/>
    </source>
</evidence>
<keyword evidence="3" id="KW-1185">Reference proteome</keyword>
<proteinExistence type="predicted"/>
<reference evidence="2 3" key="1">
    <citation type="submission" date="2016-06" db="EMBL/GenBank/DDBJ databases">
        <title>Evolution of pathogenesis and genome organization in the Tremellales.</title>
        <authorList>
            <person name="Cuomo C."/>
            <person name="Litvintseva A."/>
            <person name="Heitman J."/>
            <person name="Chen Y."/>
            <person name="Sun S."/>
            <person name="Springer D."/>
            <person name="Dromer F."/>
            <person name="Young S."/>
            <person name="Zeng Q."/>
            <person name="Chapman S."/>
            <person name="Gujja S."/>
            <person name="Saif S."/>
            <person name="Birren B."/>
        </authorList>
    </citation>
    <scope>NUCLEOTIDE SEQUENCE [LARGE SCALE GENOMIC DNA]</scope>
    <source>
        <strain evidence="2 3">CBS 7118</strain>
    </source>
</reference>